<keyword evidence="4 6" id="KW-0326">Glycosidase</keyword>
<dbReference type="InterPro" id="IPR014756">
    <property type="entry name" value="Ig_E-set"/>
</dbReference>
<keyword evidence="2 6" id="KW-0378">Hydrolase</keyword>
<dbReference type="RefSeq" id="WP_132793102.1">
    <property type="nucleotide sequence ID" value="NZ_SLXM01000001.1"/>
</dbReference>
<comment type="similarity">
    <text evidence="1 6 7">Belongs to the glycosyl hydrolase 9 (cellulase E) family.</text>
</comment>
<feature type="domain" description="Glycoside hydrolase family 9" evidence="8">
    <location>
        <begin position="117"/>
        <end position="559"/>
    </location>
</feature>
<dbReference type="Pfam" id="PF02927">
    <property type="entry name" value="CelD_N"/>
    <property type="match status" value="1"/>
</dbReference>
<dbReference type="AlphaFoldDB" id="A0A4R2P236"/>
<sequence>MKFLNCILLLFTVLTASCQKKIKDLAVSIRYNQVGYAVGRPKLISVVTEKEFDKASYTIRDTNKEIIISGETAKSSLWKDSGEYVSIIDVSSINIAGEYELSIGGIQQKIKILKTPYNSLSEAVFKYYYFNRVSIDLNEKYAGKWKRTAGLLDDKVKIHSSAATKNRPEGTIISGSKGWFDAGDYNKYVTNSGISMYTLLSAYENYSDYYKTNVFHIPESGNNMPDILDELIWNLDWMLSMQDPFDGGVYHKLTGLKFSGAIMPNEYNLDRYVVKKSTSATLNFAAVAALASRIFSNFDTKKEYAKKLLEVSKKAFKWAKEHPKDYFRNPEGVKTGQYEDDDLLGEFQWAAVELFITTKNKKYVNDIQVEVISNEVPWWQDASALALYSITKHKSKFKEYINVGLAEKKLLEKASELRSRIETEPMRVAMKGKDYVWGSNGVAGNQLMYLVKAYEITNDESFLEAAFVGLDYFLGRNGISISFITGIGEKSPKFPHHRISEADKIEEPVPGMVVGGPQPGQQDKCEYVSKMPAKSYSDTWCSYASNEVTINWNAPLVYVVNALQYYQIKNFK</sequence>
<evidence type="ECO:0000313" key="10">
    <source>
        <dbReference type="EMBL" id="TCP28597.1"/>
    </source>
</evidence>
<dbReference type="InterPro" id="IPR033126">
    <property type="entry name" value="Glyco_hydro_9_Asp/Glu_AS"/>
</dbReference>
<feature type="domain" description="Cellulase Ig-like" evidence="9">
    <location>
        <begin position="28"/>
        <end position="107"/>
    </location>
</feature>
<dbReference type="Gene3D" id="1.50.10.10">
    <property type="match status" value="1"/>
</dbReference>
<evidence type="ECO:0000256" key="2">
    <source>
        <dbReference type="ARBA" id="ARBA00022801"/>
    </source>
</evidence>
<dbReference type="PROSITE" id="PS00698">
    <property type="entry name" value="GH9_3"/>
    <property type="match status" value="1"/>
</dbReference>
<feature type="active site" evidence="6">
    <location>
        <position position="538"/>
    </location>
</feature>
<comment type="caution">
    <text evidence="10">The sequence shown here is derived from an EMBL/GenBank/DDBJ whole genome shotgun (WGS) entry which is preliminary data.</text>
</comment>
<dbReference type="OrthoDB" id="977776at2"/>
<dbReference type="GO" id="GO:0008810">
    <property type="term" value="F:cellulase activity"/>
    <property type="evidence" value="ECO:0007669"/>
    <property type="project" value="UniProtKB-EC"/>
</dbReference>
<comment type="catalytic activity">
    <reaction evidence="7">
        <text>Endohydrolysis of (1-&gt;4)-beta-D-glucosidic linkages in cellulose, lichenin and cereal beta-D-glucans.</text>
        <dbReference type="EC" id="3.2.1.4"/>
    </reaction>
</comment>
<dbReference type="InterPro" id="IPR001701">
    <property type="entry name" value="Glyco_hydro_9"/>
</dbReference>
<dbReference type="SUPFAM" id="SSF81296">
    <property type="entry name" value="E set domains"/>
    <property type="match status" value="1"/>
</dbReference>
<dbReference type="PROSITE" id="PS51257">
    <property type="entry name" value="PROKAR_LIPOPROTEIN"/>
    <property type="match status" value="1"/>
</dbReference>
<dbReference type="SUPFAM" id="SSF48208">
    <property type="entry name" value="Six-hairpin glycosidases"/>
    <property type="match status" value="1"/>
</dbReference>
<evidence type="ECO:0000256" key="4">
    <source>
        <dbReference type="ARBA" id="ARBA00023295"/>
    </source>
</evidence>
<keyword evidence="5 6" id="KW-0624">Polysaccharide degradation</keyword>
<evidence type="ECO:0000256" key="3">
    <source>
        <dbReference type="ARBA" id="ARBA00023277"/>
    </source>
</evidence>
<dbReference type="Pfam" id="PF00759">
    <property type="entry name" value="Glyco_hydro_9"/>
    <property type="match status" value="1"/>
</dbReference>
<dbReference type="InterPro" id="IPR004197">
    <property type="entry name" value="Cellulase_Ig-like"/>
</dbReference>
<name>A0A4R2P236_9FLAO</name>
<dbReference type="InterPro" id="IPR012341">
    <property type="entry name" value="6hp_glycosidase-like_sf"/>
</dbReference>
<dbReference type="Proteomes" id="UP000294564">
    <property type="component" value="Unassembled WGS sequence"/>
</dbReference>
<proteinExistence type="inferred from homology"/>
<dbReference type="PANTHER" id="PTHR22298">
    <property type="entry name" value="ENDO-1,4-BETA-GLUCANASE"/>
    <property type="match status" value="1"/>
</dbReference>
<evidence type="ECO:0000256" key="5">
    <source>
        <dbReference type="ARBA" id="ARBA00023326"/>
    </source>
</evidence>
<dbReference type="GO" id="GO:0030245">
    <property type="term" value="P:cellulose catabolic process"/>
    <property type="evidence" value="ECO:0007669"/>
    <property type="project" value="UniProtKB-KW"/>
</dbReference>
<dbReference type="Gene3D" id="2.60.40.10">
    <property type="entry name" value="Immunoglobulins"/>
    <property type="match status" value="1"/>
</dbReference>
<organism evidence="10 11">
    <name type="scientific">Tenacibaculum skagerrakense</name>
    <dbReference type="NCBI Taxonomy" id="186571"/>
    <lineage>
        <taxon>Bacteria</taxon>
        <taxon>Pseudomonadati</taxon>
        <taxon>Bacteroidota</taxon>
        <taxon>Flavobacteriia</taxon>
        <taxon>Flavobacteriales</taxon>
        <taxon>Flavobacteriaceae</taxon>
        <taxon>Tenacibaculum</taxon>
    </lineage>
</organism>
<evidence type="ECO:0000313" key="11">
    <source>
        <dbReference type="Proteomes" id="UP000294564"/>
    </source>
</evidence>
<gene>
    <name evidence="10" type="ORF">EV195_101777</name>
</gene>
<evidence type="ECO:0000259" key="8">
    <source>
        <dbReference type="Pfam" id="PF00759"/>
    </source>
</evidence>
<dbReference type="InterPro" id="IPR008928">
    <property type="entry name" value="6-hairpin_glycosidase_sf"/>
</dbReference>
<keyword evidence="11" id="KW-1185">Reference proteome</keyword>
<accession>A0A4R2P236</accession>
<evidence type="ECO:0000256" key="7">
    <source>
        <dbReference type="RuleBase" id="RU361166"/>
    </source>
</evidence>
<dbReference type="CDD" id="cd02850">
    <property type="entry name" value="E_set_Cellulase_N"/>
    <property type="match status" value="1"/>
</dbReference>
<dbReference type="EC" id="3.2.1.4" evidence="7"/>
<keyword evidence="7" id="KW-0136">Cellulose degradation</keyword>
<protein>
    <recommendedName>
        <fullName evidence="7">Endoglucanase</fullName>
        <ecNumber evidence="7">3.2.1.4</ecNumber>
    </recommendedName>
</protein>
<evidence type="ECO:0000256" key="1">
    <source>
        <dbReference type="ARBA" id="ARBA00007072"/>
    </source>
</evidence>
<dbReference type="EMBL" id="SLXM01000001">
    <property type="protein sequence ID" value="TCP28597.1"/>
    <property type="molecule type" value="Genomic_DNA"/>
</dbReference>
<feature type="active site" evidence="6">
    <location>
        <position position="547"/>
    </location>
</feature>
<evidence type="ECO:0000259" key="9">
    <source>
        <dbReference type="Pfam" id="PF02927"/>
    </source>
</evidence>
<dbReference type="InterPro" id="IPR013783">
    <property type="entry name" value="Ig-like_fold"/>
</dbReference>
<reference evidence="10 11" key="1">
    <citation type="submission" date="2019-03" db="EMBL/GenBank/DDBJ databases">
        <title>Genomic Encyclopedia of Type Strains, Phase IV (KMG-IV): sequencing the most valuable type-strain genomes for metagenomic binning, comparative biology and taxonomic classification.</title>
        <authorList>
            <person name="Goeker M."/>
        </authorList>
    </citation>
    <scope>NUCLEOTIDE SEQUENCE [LARGE SCALE GENOMIC DNA]</scope>
    <source>
        <strain evidence="10 11">DSM 14836</strain>
    </source>
</reference>
<keyword evidence="3 6" id="KW-0119">Carbohydrate metabolism</keyword>
<evidence type="ECO:0000256" key="6">
    <source>
        <dbReference type="PROSITE-ProRule" id="PRU10060"/>
    </source>
</evidence>